<comment type="caution">
    <text evidence="6">The sequence shown here is derived from an EMBL/GenBank/DDBJ whole genome shotgun (WGS) entry which is preliminary data.</text>
</comment>
<dbReference type="AlphaFoldDB" id="A0A4Y2T3V9"/>
<organism evidence="6 7">
    <name type="scientific">Araneus ventricosus</name>
    <name type="common">Orbweaver spider</name>
    <name type="synonym">Epeira ventricosa</name>
    <dbReference type="NCBI Taxonomy" id="182803"/>
    <lineage>
        <taxon>Eukaryota</taxon>
        <taxon>Metazoa</taxon>
        <taxon>Ecdysozoa</taxon>
        <taxon>Arthropoda</taxon>
        <taxon>Chelicerata</taxon>
        <taxon>Arachnida</taxon>
        <taxon>Araneae</taxon>
        <taxon>Araneomorphae</taxon>
        <taxon>Entelegynae</taxon>
        <taxon>Araneoidea</taxon>
        <taxon>Araneidae</taxon>
        <taxon>Araneus</taxon>
    </lineage>
</organism>
<evidence type="ECO:0000256" key="4">
    <source>
        <dbReference type="ARBA" id="ARBA00023125"/>
    </source>
</evidence>
<dbReference type="GO" id="GO:0008270">
    <property type="term" value="F:zinc ion binding"/>
    <property type="evidence" value="ECO:0007669"/>
    <property type="project" value="UniProtKB-KW"/>
</dbReference>
<protein>
    <submittedName>
        <fullName evidence="6">Transposable element P transposase</fullName>
    </submittedName>
</protein>
<dbReference type="InterPro" id="IPR048366">
    <property type="entry name" value="TNP-like_GBD"/>
</dbReference>
<dbReference type="Pfam" id="PF21789">
    <property type="entry name" value="TNP-like_RNaseH_C"/>
    <property type="match status" value="1"/>
</dbReference>
<keyword evidence="2" id="KW-0863">Zinc-finger</keyword>
<evidence type="ECO:0000313" key="7">
    <source>
        <dbReference type="Proteomes" id="UP000499080"/>
    </source>
</evidence>
<dbReference type="InterPro" id="IPR048365">
    <property type="entry name" value="TNP-like_RNaseH_N"/>
</dbReference>
<sequence length="688" mass="78719">TGDMDVNAENVGYQKMKFSKRTCSVCETPGSKLFRIPLNENVHKKWFSVLKWDVPPERLKYVLDNARVCDRHFSEWCFTSTLRQKLIKFACPFTIREDIQSTSSDNFSALPSAAFQCTSVEVCEVEPLCSESMDAEPSGSESIMDAEPSCSESFMFSPTSSHNTSSHLQVTPKTKKIKNLRSSVSKLKKKLYEKRTSSRFLGQLQAKLADKPQLYNFVTSQLRMQCKDSKGRRWSAKEKTFALQIYLHSPSAYQLLRKYFAFPSKATLHRYTYNIAKSPGFCKNLVKCLKSQTSRMSESDRLCVLLVDEMSIKPGLKYGLDLRTILGYHFTSSSEDYNFSELIHEAIDILHSCEIEVVSIVCDQGPTNQSLFRELNVTKDKPFFFHNSKKIFAMFDPPHLLKSVRNNLKNHGIFFEDKVASVKPRTCFANWSHIEKLYEMDSKKKMSACRRLTKRHIEVSGLKKMNVKLAAQVLSHSVAAALNLYVKATDIDSQASETSEFVYKMDKIFDSVNSRSLKHQKKEMCALTENSGHVELWKKTIPWIEKWHIRSSKTGRKIYAACKNGWLITLNAFIGISEILLKKIKFILTSRFSQDSLENTFSTLRRRGGFRDNPDACEFRHTIQKVIISNFLKQSRGKNCQDDEAYSLIDFTCFNKKELLDIISSEDCAAESVSAAENVSAAKMYNKM</sequence>
<reference evidence="6 7" key="1">
    <citation type="journal article" date="2019" name="Sci. Rep.">
        <title>Orb-weaving spider Araneus ventricosus genome elucidates the spidroin gene catalogue.</title>
        <authorList>
            <person name="Kono N."/>
            <person name="Nakamura H."/>
            <person name="Ohtoshi R."/>
            <person name="Moran D.A.P."/>
            <person name="Shinohara A."/>
            <person name="Yoshida Y."/>
            <person name="Fujiwara M."/>
            <person name="Mori M."/>
            <person name="Tomita M."/>
            <person name="Arakawa K."/>
        </authorList>
    </citation>
    <scope>NUCLEOTIDE SEQUENCE [LARGE SCALE GENOMIC DNA]</scope>
</reference>
<evidence type="ECO:0000256" key="2">
    <source>
        <dbReference type="ARBA" id="ARBA00022771"/>
    </source>
</evidence>
<dbReference type="Proteomes" id="UP000499080">
    <property type="component" value="Unassembled WGS sequence"/>
</dbReference>
<keyword evidence="3" id="KW-0862">Zinc</keyword>
<dbReference type="SMART" id="SM00980">
    <property type="entry name" value="THAP"/>
    <property type="match status" value="1"/>
</dbReference>
<evidence type="ECO:0000313" key="6">
    <source>
        <dbReference type="EMBL" id="GBN94493.1"/>
    </source>
</evidence>
<dbReference type="PANTHER" id="PTHR47577:SF2">
    <property type="entry name" value="THAP DOMAIN CONTAINING 9"/>
    <property type="match status" value="1"/>
</dbReference>
<evidence type="ECO:0000256" key="3">
    <source>
        <dbReference type="ARBA" id="ARBA00022833"/>
    </source>
</evidence>
<accession>A0A4Y2T3V9</accession>
<dbReference type="EMBL" id="BGPR01025527">
    <property type="protein sequence ID" value="GBN94493.1"/>
    <property type="molecule type" value="Genomic_DNA"/>
</dbReference>
<evidence type="ECO:0000259" key="5">
    <source>
        <dbReference type="SMART" id="SM00980"/>
    </source>
</evidence>
<dbReference type="InterPro" id="IPR038441">
    <property type="entry name" value="THAP_Znf_sf"/>
</dbReference>
<dbReference type="InterPro" id="IPR006612">
    <property type="entry name" value="THAP_Znf"/>
</dbReference>
<dbReference type="InterPro" id="IPR021896">
    <property type="entry name" value="THAP9-like_HTH"/>
</dbReference>
<dbReference type="Pfam" id="PF12017">
    <property type="entry name" value="Tnp_P_element"/>
    <property type="match status" value="1"/>
</dbReference>
<dbReference type="Pfam" id="PF21787">
    <property type="entry name" value="TNP-like_RNaseH_N"/>
    <property type="match status" value="1"/>
</dbReference>
<feature type="domain" description="THAP-type" evidence="5">
    <location>
        <begin position="21"/>
        <end position="99"/>
    </location>
</feature>
<dbReference type="PANTHER" id="PTHR47577">
    <property type="entry name" value="THAP DOMAIN-CONTAINING PROTEIN 6"/>
    <property type="match status" value="1"/>
</dbReference>
<keyword evidence="7" id="KW-1185">Reference proteome</keyword>
<proteinExistence type="predicted"/>
<dbReference type="SUPFAM" id="SSF57716">
    <property type="entry name" value="Glucocorticoid receptor-like (DNA-binding domain)"/>
    <property type="match status" value="1"/>
</dbReference>
<gene>
    <name evidence="6" type="primary">T_15</name>
    <name evidence="6" type="ORF">AVEN_228034_1</name>
</gene>
<dbReference type="GO" id="GO:0003677">
    <property type="term" value="F:DNA binding"/>
    <property type="evidence" value="ECO:0007669"/>
    <property type="project" value="UniProtKB-KW"/>
</dbReference>
<keyword evidence="1" id="KW-0479">Metal-binding</keyword>
<evidence type="ECO:0000256" key="1">
    <source>
        <dbReference type="ARBA" id="ARBA00022723"/>
    </source>
</evidence>
<name>A0A4Y2T3V9_ARAVE</name>
<feature type="non-terminal residue" evidence="6">
    <location>
        <position position="1"/>
    </location>
</feature>
<dbReference type="Gene3D" id="6.20.210.20">
    <property type="entry name" value="THAP domain"/>
    <property type="match status" value="1"/>
</dbReference>
<dbReference type="OrthoDB" id="7698710at2759"/>
<keyword evidence="4" id="KW-0238">DNA-binding</keyword>
<dbReference type="Pfam" id="PF21788">
    <property type="entry name" value="TNP-like_GBD"/>
    <property type="match status" value="1"/>
</dbReference>
<dbReference type="InterPro" id="IPR048367">
    <property type="entry name" value="TNP-like_RNaseH_C"/>
</dbReference>